<dbReference type="OrthoDB" id="2991017at2"/>
<evidence type="ECO:0000313" key="2">
    <source>
        <dbReference type="Proteomes" id="UP000036955"/>
    </source>
</evidence>
<comment type="caution">
    <text evidence="1">The sequence shown here is derived from an EMBL/GenBank/DDBJ whole genome shotgun (WGS) entry which is preliminary data.</text>
</comment>
<evidence type="ECO:0000313" key="1">
    <source>
        <dbReference type="EMBL" id="KNH26983.1"/>
    </source>
</evidence>
<reference evidence="1 2" key="1">
    <citation type="submission" date="2015-06" db="EMBL/GenBank/DDBJ databases">
        <authorList>
            <person name="Hoefler B.C."/>
            <person name="Straight P.D."/>
        </authorList>
    </citation>
    <scope>NUCLEOTIDE SEQUENCE [LARGE SCALE GENOMIC DNA]</scope>
    <source>
        <strain evidence="1 2">Riq4</strain>
    </source>
</reference>
<dbReference type="AlphaFoldDB" id="A0A0L1MES1"/>
<proteinExistence type="predicted"/>
<gene>
    <name evidence="1" type="ORF">ACS77_12525</name>
</gene>
<dbReference type="EMBL" id="LFQK01000023">
    <property type="protein sequence ID" value="KNH26983.1"/>
    <property type="molecule type" value="Genomic_DNA"/>
</dbReference>
<accession>A0A0L1MES1</accession>
<protein>
    <submittedName>
        <fullName evidence="1">Uncharacterized protein</fullName>
    </submittedName>
</protein>
<name>A0A0L1MES1_PSESX</name>
<dbReference type="Proteomes" id="UP000036955">
    <property type="component" value="Unassembled WGS sequence"/>
</dbReference>
<dbReference type="PATRIC" id="fig|317.197.peg.1848"/>
<sequence>MSNQKIIPRKVWWGLEAKSYTEIAQELPTNDDSLRRWIAIYAIYHLNFTNRYPGELYYKFLEDAKDSKYVVIDFTIPKLIIETRDSIGSRDTTITKCQALETEEEINDYLQENSIDPELFTPPWTCDYPLD</sequence>
<organism evidence="1 2">
    <name type="scientific">Pseudomonas syringae</name>
    <dbReference type="NCBI Taxonomy" id="317"/>
    <lineage>
        <taxon>Bacteria</taxon>
        <taxon>Pseudomonadati</taxon>
        <taxon>Pseudomonadota</taxon>
        <taxon>Gammaproteobacteria</taxon>
        <taxon>Pseudomonadales</taxon>
        <taxon>Pseudomonadaceae</taxon>
        <taxon>Pseudomonas</taxon>
    </lineage>
</organism>